<dbReference type="OrthoDB" id="5393606at2759"/>
<dbReference type="EMBL" id="ML987196">
    <property type="protein sequence ID" value="KAF2248537.1"/>
    <property type="molecule type" value="Genomic_DNA"/>
</dbReference>
<feature type="transmembrane region" description="Helical" evidence="7">
    <location>
        <begin position="269"/>
        <end position="291"/>
    </location>
</feature>
<gene>
    <name evidence="9" type="ORF">BU26DRAFT_605986</name>
</gene>
<evidence type="ECO:0000256" key="4">
    <source>
        <dbReference type="ARBA" id="ARBA00023136"/>
    </source>
</evidence>
<feature type="transmembrane region" description="Helical" evidence="7">
    <location>
        <begin position="189"/>
        <end position="211"/>
    </location>
</feature>
<evidence type="ECO:0000313" key="9">
    <source>
        <dbReference type="EMBL" id="KAF2248537.1"/>
    </source>
</evidence>
<keyword evidence="10" id="KW-1185">Reference proteome</keyword>
<dbReference type="AlphaFoldDB" id="A0A6A6IEA4"/>
<feature type="domain" description="Rhodopsin" evidence="8">
    <location>
        <begin position="28"/>
        <end position="292"/>
    </location>
</feature>
<comment type="subcellular location">
    <subcellularLocation>
        <location evidence="1">Membrane</location>
        <topology evidence="1">Multi-pass membrane protein</topology>
    </subcellularLocation>
</comment>
<evidence type="ECO:0000259" key="8">
    <source>
        <dbReference type="Pfam" id="PF20684"/>
    </source>
</evidence>
<evidence type="ECO:0000256" key="6">
    <source>
        <dbReference type="SAM" id="MobiDB-lite"/>
    </source>
</evidence>
<dbReference type="PANTHER" id="PTHR33048">
    <property type="entry name" value="PTH11-LIKE INTEGRAL MEMBRANE PROTEIN (AFU_ORTHOLOGUE AFUA_5G11245)"/>
    <property type="match status" value="1"/>
</dbReference>
<keyword evidence="4 7" id="KW-0472">Membrane</keyword>
<feature type="transmembrane region" description="Helical" evidence="7">
    <location>
        <begin position="44"/>
        <end position="64"/>
    </location>
</feature>
<evidence type="ECO:0000256" key="1">
    <source>
        <dbReference type="ARBA" id="ARBA00004141"/>
    </source>
</evidence>
<evidence type="ECO:0000256" key="5">
    <source>
        <dbReference type="ARBA" id="ARBA00038359"/>
    </source>
</evidence>
<feature type="compositionally biased region" description="Polar residues" evidence="6">
    <location>
        <begin position="310"/>
        <end position="325"/>
    </location>
</feature>
<evidence type="ECO:0000256" key="3">
    <source>
        <dbReference type="ARBA" id="ARBA00022989"/>
    </source>
</evidence>
<feature type="transmembrane region" description="Helical" evidence="7">
    <location>
        <begin position="12"/>
        <end position="32"/>
    </location>
</feature>
<keyword evidence="2 7" id="KW-0812">Transmembrane</keyword>
<dbReference type="RefSeq" id="XP_033683541.1">
    <property type="nucleotide sequence ID" value="XM_033835629.1"/>
</dbReference>
<feature type="transmembrane region" description="Helical" evidence="7">
    <location>
        <begin position="102"/>
        <end position="123"/>
    </location>
</feature>
<feature type="region of interest" description="Disordered" evidence="6">
    <location>
        <begin position="310"/>
        <end position="336"/>
    </location>
</feature>
<dbReference type="InterPro" id="IPR052337">
    <property type="entry name" value="SAT4-like"/>
</dbReference>
<dbReference type="Pfam" id="PF20684">
    <property type="entry name" value="Fung_rhodopsin"/>
    <property type="match status" value="1"/>
</dbReference>
<dbReference type="GeneID" id="54588959"/>
<evidence type="ECO:0000313" key="10">
    <source>
        <dbReference type="Proteomes" id="UP000800094"/>
    </source>
</evidence>
<name>A0A6A6IEA4_9PLEO</name>
<feature type="transmembrane region" description="Helical" evidence="7">
    <location>
        <begin position="223"/>
        <end position="249"/>
    </location>
</feature>
<evidence type="ECO:0000256" key="7">
    <source>
        <dbReference type="SAM" id="Phobius"/>
    </source>
</evidence>
<dbReference type="PANTHER" id="PTHR33048:SF157">
    <property type="entry name" value="INTEGRAL MEMBRANE PROTEIN"/>
    <property type="match status" value="1"/>
</dbReference>
<dbReference type="InterPro" id="IPR049326">
    <property type="entry name" value="Rhodopsin_dom_fungi"/>
</dbReference>
<evidence type="ECO:0000256" key="2">
    <source>
        <dbReference type="ARBA" id="ARBA00022692"/>
    </source>
</evidence>
<dbReference type="GO" id="GO:0016020">
    <property type="term" value="C:membrane"/>
    <property type="evidence" value="ECO:0007669"/>
    <property type="project" value="UniProtKB-SubCell"/>
</dbReference>
<keyword evidence="3 7" id="KW-1133">Transmembrane helix</keyword>
<accession>A0A6A6IEA4</accession>
<organism evidence="9 10">
    <name type="scientific">Trematosphaeria pertusa</name>
    <dbReference type="NCBI Taxonomy" id="390896"/>
    <lineage>
        <taxon>Eukaryota</taxon>
        <taxon>Fungi</taxon>
        <taxon>Dikarya</taxon>
        <taxon>Ascomycota</taxon>
        <taxon>Pezizomycotina</taxon>
        <taxon>Dothideomycetes</taxon>
        <taxon>Pleosporomycetidae</taxon>
        <taxon>Pleosporales</taxon>
        <taxon>Massarineae</taxon>
        <taxon>Trematosphaeriaceae</taxon>
        <taxon>Trematosphaeria</taxon>
    </lineage>
</organism>
<sequence length="354" mass="39309">MLTTPPSPTGIWSTIIILVVLDIIAVVLRFSARRRLKQKLQIDDWLCAVSLVLVFGCASIWFYGLSTKSLGYPTPVDPSELQERSSLTASNWTIETARKLEYSTLCIVTPLLGTIKLSVLFFYRRLFVIDNHYKNARNLILIFMITVIALWATASGLLFMFTCGTHWRAIYASVGDESTEGMCLNGLDIGYSFAISDFMTDAIIILIPIPSVWKLHLSWGRKLAVTGVFLLGILATWASLVRLIVMVWIRQIGYDPSFDEELLLSNEVYYLNLEAMVALLASCLPTLRSLFTTASVDSVIRGVRSMFSLRSGSGTDSDSQLSKQKTPPYDGAGYSAKGGIVIRGESADSRRSWV</sequence>
<proteinExistence type="inferred from homology"/>
<reference evidence="9" key="1">
    <citation type="journal article" date="2020" name="Stud. Mycol.">
        <title>101 Dothideomycetes genomes: a test case for predicting lifestyles and emergence of pathogens.</title>
        <authorList>
            <person name="Haridas S."/>
            <person name="Albert R."/>
            <person name="Binder M."/>
            <person name="Bloem J."/>
            <person name="Labutti K."/>
            <person name="Salamov A."/>
            <person name="Andreopoulos B."/>
            <person name="Baker S."/>
            <person name="Barry K."/>
            <person name="Bills G."/>
            <person name="Bluhm B."/>
            <person name="Cannon C."/>
            <person name="Castanera R."/>
            <person name="Culley D."/>
            <person name="Daum C."/>
            <person name="Ezra D."/>
            <person name="Gonzalez J."/>
            <person name="Henrissat B."/>
            <person name="Kuo A."/>
            <person name="Liang C."/>
            <person name="Lipzen A."/>
            <person name="Lutzoni F."/>
            <person name="Magnuson J."/>
            <person name="Mondo S."/>
            <person name="Nolan M."/>
            <person name="Ohm R."/>
            <person name="Pangilinan J."/>
            <person name="Park H.-J."/>
            <person name="Ramirez L."/>
            <person name="Alfaro M."/>
            <person name="Sun H."/>
            <person name="Tritt A."/>
            <person name="Yoshinaga Y."/>
            <person name="Zwiers L.-H."/>
            <person name="Turgeon B."/>
            <person name="Goodwin S."/>
            <person name="Spatafora J."/>
            <person name="Crous P."/>
            <person name="Grigoriev I."/>
        </authorList>
    </citation>
    <scope>NUCLEOTIDE SEQUENCE</scope>
    <source>
        <strain evidence="9">CBS 122368</strain>
    </source>
</reference>
<comment type="similarity">
    <text evidence="5">Belongs to the SAT4 family.</text>
</comment>
<feature type="transmembrane region" description="Helical" evidence="7">
    <location>
        <begin position="139"/>
        <end position="161"/>
    </location>
</feature>
<protein>
    <recommendedName>
        <fullName evidence="8">Rhodopsin domain-containing protein</fullName>
    </recommendedName>
</protein>
<dbReference type="Proteomes" id="UP000800094">
    <property type="component" value="Unassembled WGS sequence"/>
</dbReference>